<keyword evidence="1" id="KW-1133">Transmembrane helix</keyword>
<comment type="caution">
    <text evidence="2">The sequence shown here is derived from an EMBL/GenBank/DDBJ whole genome shotgun (WGS) entry which is preliminary data.</text>
</comment>
<keyword evidence="1" id="KW-0812">Transmembrane</keyword>
<gene>
    <name evidence="2" type="ORF">HXK26_00875</name>
</gene>
<feature type="transmembrane region" description="Helical" evidence="1">
    <location>
        <begin position="39"/>
        <end position="57"/>
    </location>
</feature>
<feature type="transmembrane region" description="Helical" evidence="1">
    <location>
        <begin position="96"/>
        <end position="115"/>
    </location>
</feature>
<name>A0A930W0R5_9ACTN</name>
<dbReference type="AlphaFoldDB" id="A0A930W0R5"/>
<feature type="transmembrane region" description="Helical" evidence="1">
    <location>
        <begin position="69"/>
        <end position="90"/>
    </location>
</feature>
<organism evidence="2 3">
    <name type="scientific">Lancefieldella rimae</name>
    <dbReference type="NCBI Taxonomy" id="1383"/>
    <lineage>
        <taxon>Bacteria</taxon>
        <taxon>Bacillati</taxon>
        <taxon>Actinomycetota</taxon>
        <taxon>Coriobacteriia</taxon>
        <taxon>Coriobacteriales</taxon>
        <taxon>Atopobiaceae</taxon>
        <taxon>Lancefieldella</taxon>
    </lineage>
</organism>
<dbReference type="EMBL" id="JABZGW010000014">
    <property type="protein sequence ID" value="MBF4807237.1"/>
    <property type="molecule type" value="Genomic_DNA"/>
</dbReference>
<accession>A0A930W0R5</accession>
<sequence>MTPETRAMKLVSLFLLIGGLLGLVTVVVAVIGNGPKLDSALFLFACMIAILEGGYAARAANVPNQAVDAFSMLLGATAVLAVITVIQIAVAQNLTVLGVEQLVLLALSVFVTFGSRRVKKSIEAK</sequence>
<proteinExistence type="predicted"/>
<protein>
    <submittedName>
        <fullName evidence="2">Uncharacterized protein</fullName>
    </submittedName>
</protein>
<evidence type="ECO:0000313" key="2">
    <source>
        <dbReference type="EMBL" id="MBF4807237.1"/>
    </source>
</evidence>
<evidence type="ECO:0000256" key="1">
    <source>
        <dbReference type="SAM" id="Phobius"/>
    </source>
</evidence>
<dbReference type="Proteomes" id="UP000698335">
    <property type="component" value="Unassembled WGS sequence"/>
</dbReference>
<keyword evidence="1" id="KW-0472">Membrane</keyword>
<reference evidence="2" key="1">
    <citation type="submission" date="2020-04" db="EMBL/GenBank/DDBJ databases">
        <title>Deep metagenomics examines the oral microbiome during advanced dental caries in children, revealing novel taxa and co-occurrences with host molecules.</title>
        <authorList>
            <person name="Baker J.L."/>
            <person name="Morton J.T."/>
            <person name="Dinis M."/>
            <person name="Alvarez R."/>
            <person name="Tran N.C."/>
            <person name="Knight R."/>
            <person name="Edlund A."/>
        </authorList>
    </citation>
    <scope>NUCLEOTIDE SEQUENCE</scope>
    <source>
        <strain evidence="2">JCVI_38_bin.5</strain>
    </source>
</reference>
<evidence type="ECO:0000313" key="3">
    <source>
        <dbReference type="Proteomes" id="UP000698335"/>
    </source>
</evidence>